<evidence type="ECO:0000256" key="2">
    <source>
        <dbReference type="ARBA" id="ARBA00023316"/>
    </source>
</evidence>
<proteinExistence type="predicted"/>
<dbReference type="GO" id="GO:0008745">
    <property type="term" value="F:N-acetylmuramoyl-L-alanine amidase activity"/>
    <property type="evidence" value="ECO:0007669"/>
    <property type="project" value="InterPro"/>
</dbReference>
<dbReference type="OrthoDB" id="9806267at2"/>
<evidence type="ECO:0000313" key="4">
    <source>
        <dbReference type="EMBL" id="OEF95567.1"/>
    </source>
</evidence>
<dbReference type="AlphaFoldDB" id="A0A1E5FYP5"/>
<dbReference type="PANTHER" id="PTHR30404">
    <property type="entry name" value="N-ACETYLMURAMOYL-L-ALANINE AMIDASE"/>
    <property type="match status" value="1"/>
</dbReference>
<dbReference type="Pfam" id="PF08239">
    <property type="entry name" value="SH3_3"/>
    <property type="match status" value="1"/>
</dbReference>
<dbReference type="Gene3D" id="2.30.30.40">
    <property type="entry name" value="SH3 Domains"/>
    <property type="match status" value="1"/>
</dbReference>
<feature type="domain" description="SH3b" evidence="3">
    <location>
        <begin position="75"/>
        <end position="139"/>
    </location>
</feature>
<dbReference type="SMART" id="SM00646">
    <property type="entry name" value="Ami_3"/>
    <property type="match status" value="1"/>
</dbReference>
<dbReference type="InterPro" id="IPR002508">
    <property type="entry name" value="MurNAc-LAA_cat"/>
</dbReference>
<protein>
    <recommendedName>
        <fullName evidence="3">SH3b domain-containing protein</fullName>
    </recommendedName>
</protein>
<dbReference type="RefSeq" id="WP_069644380.1">
    <property type="nucleotide sequence ID" value="NZ_MIJE01000036.1"/>
</dbReference>
<gene>
    <name evidence="4" type="ORF">BHF68_11970</name>
</gene>
<dbReference type="Pfam" id="PF01520">
    <property type="entry name" value="Amidase_3"/>
    <property type="match status" value="1"/>
</dbReference>
<dbReference type="GO" id="GO:0071555">
    <property type="term" value="P:cell wall organization"/>
    <property type="evidence" value="ECO:0007669"/>
    <property type="project" value="UniProtKB-KW"/>
</dbReference>
<sequence length="525" mass="59175">MIRYFLFVVLSVATVFIIGSQVVQQTFPNHYNDSLPSNQLESSNHGALAPLGISTLENLLYEYNNALQYDYNALVKSGIVNASTLNIRLHPNTNWNSAILATVSKGEQLDIIGEHSTWYQVSYNGNIGWVSKRFITPAIELLAIDRSGINLEIINNNSLKLTSNTPFEAVLSDNNNGKYTIYFNNMLLPNSIFDLNHFDIPLFRTFSNQLEVFTRGWTYATLIQDTETSYTLSFTPVVYQAALLELDDRQQLKFITSGRPDYSFTIEENQLILSFTNDVSIEYNALDINNSAKITEIQRRPQDIIIEAKQSVTWKVFSDSSSLTIDISNRGIKGKRIMLDPGHGGSEVGTYGRQSGVLEKDFNLNVAYLLKAALEDAGAVISMTRYDDNTVYQGKYYETYKDLMKRLDITCDFEADLFISIHADNFPADLSINGTAAFYYDGSPHSFQSRELALLLGSHVSEAIGTRWLGVKEQSFVVVQHNPFPSVLMELGFLSNRQDEAKLIDPAYQQKMAEAMTQAIIDYYE</sequence>
<dbReference type="CDD" id="cd02696">
    <property type="entry name" value="MurNAc-LAA"/>
    <property type="match status" value="1"/>
</dbReference>
<dbReference type="GO" id="GO:0009253">
    <property type="term" value="P:peptidoglycan catabolic process"/>
    <property type="evidence" value="ECO:0007669"/>
    <property type="project" value="InterPro"/>
</dbReference>
<evidence type="ECO:0000313" key="5">
    <source>
        <dbReference type="Proteomes" id="UP000094296"/>
    </source>
</evidence>
<name>A0A1E5FYP5_9FIRM</name>
<dbReference type="EMBL" id="MIJE01000036">
    <property type="protein sequence ID" value="OEF95567.1"/>
    <property type="molecule type" value="Genomic_DNA"/>
</dbReference>
<reference evidence="4 5" key="1">
    <citation type="submission" date="2016-09" db="EMBL/GenBank/DDBJ databases">
        <title>Draft genome sequence for the type strain of Desulfuribacillus alkaliarsenatis AHT28, an obligately anaerobic, sulfidogenic bacterium isolated from Russian soda lake sediments.</title>
        <authorList>
            <person name="Abin C.A."/>
            <person name="Hollibaugh J.T."/>
        </authorList>
    </citation>
    <scope>NUCLEOTIDE SEQUENCE [LARGE SCALE GENOMIC DNA]</scope>
    <source>
        <strain evidence="4 5">AHT28</strain>
    </source>
</reference>
<accession>A0A1E5FYP5</accession>
<dbReference type="GO" id="GO:0030288">
    <property type="term" value="C:outer membrane-bounded periplasmic space"/>
    <property type="evidence" value="ECO:0007669"/>
    <property type="project" value="TreeGrafter"/>
</dbReference>
<evidence type="ECO:0000256" key="1">
    <source>
        <dbReference type="ARBA" id="ARBA00022801"/>
    </source>
</evidence>
<keyword evidence="2" id="KW-0961">Cell wall biogenesis/degradation</keyword>
<dbReference type="Proteomes" id="UP000094296">
    <property type="component" value="Unassembled WGS sequence"/>
</dbReference>
<keyword evidence="1" id="KW-0378">Hydrolase</keyword>
<evidence type="ECO:0000259" key="3">
    <source>
        <dbReference type="PROSITE" id="PS51781"/>
    </source>
</evidence>
<dbReference type="PROSITE" id="PS51781">
    <property type="entry name" value="SH3B"/>
    <property type="match status" value="1"/>
</dbReference>
<dbReference type="InterPro" id="IPR050695">
    <property type="entry name" value="N-acetylmuramoyl_amidase_3"/>
</dbReference>
<dbReference type="Gene3D" id="3.40.630.40">
    <property type="entry name" value="Zn-dependent exopeptidases"/>
    <property type="match status" value="1"/>
</dbReference>
<dbReference type="SMART" id="SM00287">
    <property type="entry name" value="SH3b"/>
    <property type="match status" value="1"/>
</dbReference>
<dbReference type="InterPro" id="IPR003646">
    <property type="entry name" value="SH3-like_bac-type"/>
</dbReference>
<organism evidence="4 5">
    <name type="scientific">Desulfuribacillus alkaliarsenatis</name>
    <dbReference type="NCBI Taxonomy" id="766136"/>
    <lineage>
        <taxon>Bacteria</taxon>
        <taxon>Bacillati</taxon>
        <taxon>Bacillota</taxon>
        <taxon>Desulfuribacillia</taxon>
        <taxon>Desulfuribacillales</taxon>
        <taxon>Desulfuribacillaceae</taxon>
        <taxon>Desulfuribacillus</taxon>
    </lineage>
</organism>
<dbReference type="SUPFAM" id="SSF53187">
    <property type="entry name" value="Zn-dependent exopeptidases"/>
    <property type="match status" value="1"/>
</dbReference>
<dbReference type="STRING" id="766136.BHF68_11970"/>
<comment type="caution">
    <text evidence="4">The sequence shown here is derived from an EMBL/GenBank/DDBJ whole genome shotgun (WGS) entry which is preliminary data.</text>
</comment>
<keyword evidence="5" id="KW-1185">Reference proteome</keyword>
<dbReference type="PANTHER" id="PTHR30404:SF0">
    <property type="entry name" value="N-ACETYLMURAMOYL-L-ALANINE AMIDASE AMIC"/>
    <property type="match status" value="1"/>
</dbReference>